<gene>
    <name evidence="2" type="ORF">P171DRAFT_151548</name>
</gene>
<dbReference type="AlphaFoldDB" id="A0A9P4PVI0"/>
<feature type="region of interest" description="Disordered" evidence="1">
    <location>
        <begin position="190"/>
        <end position="222"/>
    </location>
</feature>
<name>A0A9P4PVI0_9PLEO</name>
<proteinExistence type="predicted"/>
<comment type="caution">
    <text evidence="2">The sequence shown here is derived from an EMBL/GenBank/DDBJ whole genome shotgun (WGS) entry which is preliminary data.</text>
</comment>
<feature type="compositionally biased region" description="Polar residues" evidence="1">
    <location>
        <begin position="203"/>
        <end position="216"/>
    </location>
</feature>
<organism evidence="2 3">
    <name type="scientific">Karstenula rhodostoma CBS 690.94</name>
    <dbReference type="NCBI Taxonomy" id="1392251"/>
    <lineage>
        <taxon>Eukaryota</taxon>
        <taxon>Fungi</taxon>
        <taxon>Dikarya</taxon>
        <taxon>Ascomycota</taxon>
        <taxon>Pezizomycotina</taxon>
        <taxon>Dothideomycetes</taxon>
        <taxon>Pleosporomycetidae</taxon>
        <taxon>Pleosporales</taxon>
        <taxon>Massarineae</taxon>
        <taxon>Didymosphaeriaceae</taxon>
        <taxon>Karstenula</taxon>
    </lineage>
</organism>
<sequence length="222" mass="23885">MAIRLRGRDHARPLFTFARLAERVASGAKCGIQPAAPFAVGRVRKGSRGRCSGALYRKRDKGMRGCRVLPLSVGAGGGGFRTGGLPVLLAMSRGVRVSLFGGDGMGRNGKEWHPAFTSQQMDRQVARLHVSLPLSENGSFSPRTRAVAVTRSSHLTPQVAYLSNPQQASPKKAASSELYHPVSLLCVPHARLPPSHGKRHGRNPTSGRATSRQSLPTYLPTY</sequence>
<keyword evidence="3" id="KW-1185">Reference proteome</keyword>
<evidence type="ECO:0000313" key="2">
    <source>
        <dbReference type="EMBL" id="KAF2451050.1"/>
    </source>
</evidence>
<evidence type="ECO:0000256" key="1">
    <source>
        <dbReference type="SAM" id="MobiDB-lite"/>
    </source>
</evidence>
<reference evidence="2" key="1">
    <citation type="journal article" date="2020" name="Stud. Mycol.">
        <title>101 Dothideomycetes genomes: a test case for predicting lifestyles and emergence of pathogens.</title>
        <authorList>
            <person name="Haridas S."/>
            <person name="Albert R."/>
            <person name="Binder M."/>
            <person name="Bloem J."/>
            <person name="Labutti K."/>
            <person name="Salamov A."/>
            <person name="Andreopoulos B."/>
            <person name="Baker S."/>
            <person name="Barry K."/>
            <person name="Bills G."/>
            <person name="Bluhm B."/>
            <person name="Cannon C."/>
            <person name="Castanera R."/>
            <person name="Culley D."/>
            <person name="Daum C."/>
            <person name="Ezra D."/>
            <person name="Gonzalez J."/>
            <person name="Henrissat B."/>
            <person name="Kuo A."/>
            <person name="Liang C."/>
            <person name="Lipzen A."/>
            <person name="Lutzoni F."/>
            <person name="Magnuson J."/>
            <person name="Mondo S."/>
            <person name="Nolan M."/>
            <person name="Ohm R."/>
            <person name="Pangilinan J."/>
            <person name="Park H.-J."/>
            <person name="Ramirez L."/>
            <person name="Alfaro M."/>
            <person name="Sun H."/>
            <person name="Tritt A."/>
            <person name="Yoshinaga Y."/>
            <person name="Zwiers L.-H."/>
            <person name="Turgeon B."/>
            <person name="Goodwin S."/>
            <person name="Spatafora J."/>
            <person name="Crous P."/>
            <person name="Grigoriev I."/>
        </authorList>
    </citation>
    <scope>NUCLEOTIDE SEQUENCE</scope>
    <source>
        <strain evidence="2">CBS 690.94</strain>
    </source>
</reference>
<accession>A0A9P4PVI0</accession>
<evidence type="ECO:0000313" key="3">
    <source>
        <dbReference type="Proteomes" id="UP000799764"/>
    </source>
</evidence>
<protein>
    <submittedName>
        <fullName evidence="2">Uncharacterized protein</fullName>
    </submittedName>
</protein>
<dbReference type="EMBL" id="MU001493">
    <property type="protein sequence ID" value="KAF2451050.1"/>
    <property type="molecule type" value="Genomic_DNA"/>
</dbReference>
<dbReference type="Proteomes" id="UP000799764">
    <property type="component" value="Unassembled WGS sequence"/>
</dbReference>